<feature type="binding site" evidence="8">
    <location>
        <position position="61"/>
    </location>
    <ligand>
        <name>(R)-pantoate</name>
        <dbReference type="ChEBI" id="CHEBI:15980"/>
    </ligand>
</feature>
<comment type="function">
    <text evidence="8">Catalyzes the condensation of pantoate with beta-alanine in an ATP-dependent reaction via a pantoyl-adenylate intermediate.</text>
</comment>
<dbReference type="NCBIfam" id="TIGR00018">
    <property type="entry name" value="panC"/>
    <property type="match status" value="1"/>
</dbReference>
<dbReference type="Proteomes" id="UP000190105">
    <property type="component" value="Unassembled WGS sequence"/>
</dbReference>
<dbReference type="GO" id="GO:0015940">
    <property type="term" value="P:pantothenate biosynthetic process"/>
    <property type="evidence" value="ECO:0007669"/>
    <property type="project" value="UniProtKB-UniRule"/>
</dbReference>
<keyword evidence="8" id="KW-0963">Cytoplasm</keyword>
<dbReference type="CDD" id="cd00560">
    <property type="entry name" value="PanC"/>
    <property type="match status" value="1"/>
</dbReference>
<comment type="similarity">
    <text evidence="2 8">Belongs to the pantothenate synthetase family.</text>
</comment>
<dbReference type="InterPro" id="IPR042176">
    <property type="entry name" value="Pantoate_ligase_C"/>
</dbReference>
<dbReference type="FunFam" id="3.40.50.620:FF:000013">
    <property type="entry name" value="Pantothenate synthetase"/>
    <property type="match status" value="1"/>
</dbReference>
<keyword evidence="5 8" id="KW-0547">Nucleotide-binding</keyword>
<evidence type="ECO:0000256" key="7">
    <source>
        <dbReference type="ARBA" id="ARBA00048258"/>
    </source>
</evidence>
<feature type="binding site" evidence="8">
    <location>
        <position position="176"/>
    </location>
    <ligand>
        <name>ATP</name>
        <dbReference type="ChEBI" id="CHEBI:30616"/>
    </ligand>
</feature>
<keyword evidence="6 8" id="KW-0067">ATP-binding</keyword>
<dbReference type="OrthoDB" id="9773087at2"/>
<feature type="binding site" evidence="8">
    <location>
        <begin position="147"/>
        <end position="150"/>
    </location>
    <ligand>
        <name>ATP</name>
        <dbReference type="ChEBI" id="CHEBI:30616"/>
    </ligand>
</feature>
<sequence length="283" mass="32165">MKIIRSVTEMKSVINDIKNIKKSIGFVPTMGYLHDGHKSLIERARLENDVVVVSIFVNPTQFGPAEDFERYPRDEVRDKKVCLDAGCDIIFMPESSDMYKDNYSTYVEVLNLTEGLCGASRPGHFRGVATVVTKLFNIVKPDRAYFGEKDAQQLAVIKRMVEDLNMDVEVVGCPIIRERDGLALSSRNTYLSEDERVQALNLYKSLNLAKNMIDKGERDVKIIRDEMIKLINTAKDAKIDYVEFVNAKNLKPIDRIKGEVLIALAVKIGKTRLIDNMRIKCEE</sequence>
<dbReference type="RefSeq" id="WP_078695351.1">
    <property type="nucleotide sequence ID" value="NZ_FUYH01000002.1"/>
</dbReference>
<dbReference type="HAMAP" id="MF_00158">
    <property type="entry name" value="PanC"/>
    <property type="match status" value="1"/>
</dbReference>
<dbReference type="InterPro" id="IPR004821">
    <property type="entry name" value="Cyt_trans-like"/>
</dbReference>
<dbReference type="GO" id="GO:0005829">
    <property type="term" value="C:cytosol"/>
    <property type="evidence" value="ECO:0007669"/>
    <property type="project" value="TreeGrafter"/>
</dbReference>
<feature type="active site" description="Proton donor" evidence="8">
    <location>
        <position position="37"/>
    </location>
</feature>
<dbReference type="FunFam" id="3.30.1300.10:FF:000001">
    <property type="entry name" value="Pantothenate synthetase"/>
    <property type="match status" value="1"/>
</dbReference>
<comment type="pathway">
    <text evidence="1 8">Cofactor biosynthesis; (R)-pantothenate biosynthesis; (R)-pantothenate from (R)-pantoate and beta-alanine: step 1/1.</text>
</comment>
<comment type="miscellaneous">
    <text evidence="8">The reaction proceeds by a bi uni uni bi ping pong mechanism.</text>
</comment>
<keyword evidence="4 8" id="KW-0566">Pantothenate biosynthesis</keyword>
<dbReference type="SUPFAM" id="SSF52374">
    <property type="entry name" value="Nucleotidylyl transferase"/>
    <property type="match status" value="1"/>
</dbReference>
<evidence type="ECO:0000256" key="6">
    <source>
        <dbReference type="ARBA" id="ARBA00022840"/>
    </source>
</evidence>
<evidence type="ECO:0000256" key="1">
    <source>
        <dbReference type="ARBA" id="ARBA00004990"/>
    </source>
</evidence>
<dbReference type="GO" id="GO:0005524">
    <property type="term" value="F:ATP binding"/>
    <property type="evidence" value="ECO:0007669"/>
    <property type="project" value="UniProtKB-KW"/>
</dbReference>
<proteinExistence type="inferred from homology"/>
<dbReference type="PANTHER" id="PTHR21299:SF1">
    <property type="entry name" value="PANTOATE--BETA-ALANINE LIGASE"/>
    <property type="match status" value="1"/>
</dbReference>
<evidence type="ECO:0000256" key="3">
    <source>
        <dbReference type="ARBA" id="ARBA00022598"/>
    </source>
</evidence>
<evidence type="ECO:0000256" key="8">
    <source>
        <dbReference type="HAMAP-Rule" id="MF_00158"/>
    </source>
</evidence>
<feature type="binding site" evidence="8">
    <location>
        <begin position="30"/>
        <end position="37"/>
    </location>
    <ligand>
        <name>ATP</name>
        <dbReference type="ChEBI" id="CHEBI:30616"/>
    </ligand>
</feature>
<dbReference type="EC" id="6.3.2.1" evidence="8"/>
<organism evidence="9 10">
    <name type="scientific">Caloramator quimbayensis</name>
    <dbReference type="NCBI Taxonomy" id="1147123"/>
    <lineage>
        <taxon>Bacteria</taxon>
        <taxon>Bacillati</taxon>
        <taxon>Bacillota</taxon>
        <taxon>Clostridia</taxon>
        <taxon>Eubacteriales</taxon>
        <taxon>Clostridiaceae</taxon>
        <taxon>Caloramator</taxon>
    </lineage>
</organism>
<name>A0A1T4WK06_9CLOT</name>
<dbReference type="GO" id="GO:0004592">
    <property type="term" value="F:pantoate-beta-alanine ligase activity"/>
    <property type="evidence" value="ECO:0007669"/>
    <property type="project" value="UniProtKB-UniRule"/>
</dbReference>
<feature type="binding site" evidence="8">
    <location>
        <begin position="184"/>
        <end position="187"/>
    </location>
    <ligand>
        <name>ATP</name>
        <dbReference type="ChEBI" id="CHEBI:30616"/>
    </ligand>
</feature>
<reference evidence="10" key="1">
    <citation type="submission" date="2017-02" db="EMBL/GenBank/DDBJ databases">
        <authorList>
            <person name="Varghese N."/>
            <person name="Submissions S."/>
        </authorList>
    </citation>
    <scope>NUCLEOTIDE SEQUENCE [LARGE SCALE GENOMIC DNA]</scope>
    <source>
        <strain evidence="10">USBA 833</strain>
    </source>
</reference>
<accession>A0A1T4WK06</accession>
<dbReference type="AlphaFoldDB" id="A0A1T4WK06"/>
<dbReference type="Gene3D" id="3.30.1300.10">
    <property type="entry name" value="Pantoate-beta-alanine ligase, C-terminal domain"/>
    <property type="match status" value="1"/>
</dbReference>
<dbReference type="InterPro" id="IPR003721">
    <property type="entry name" value="Pantoate_ligase"/>
</dbReference>
<dbReference type="Pfam" id="PF02569">
    <property type="entry name" value="Pantoate_ligase"/>
    <property type="match status" value="1"/>
</dbReference>
<evidence type="ECO:0000256" key="2">
    <source>
        <dbReference type="ARBA" id="ARBA00009256"/>
    </source>
</evidence>
<dbReference type="Gene3D" id="3.40.50.620">
    <property type="entry name" value="HUPs"/>
    <property type="match status" value="1"/>
</dbReference>
<evidence type="ECO:0000256" key="4">
    <source>
        <dbReference type="ARBA" id="ARBA00022655"/>
    </source>
</evidence>
<comment type="subunit">
    <text evidence="8">Homodimer.</text>
</comment>
<protein>
    <recommendedName>
        <fullName evidence="8">Pantothenate synthetase</fullName>
        <shortName evidence="8">PS</shortName>
        <ecNumber evidence="8">6.3.2.1</ecNumber>
    </recommendedName>
    <alternativeName>
        <fullName evidence="8">Pantoate--beta-alanine ligase</fullName>
    </alternativeName>
    <alternativeName>
        <fullName evidence="8">Pantoate-activating enzyme</fullName>
    </alternativeName>
</protein>
<evidence type="ECO:0000313" key="9">
    <source>
        <dbReference type="EMBL" id="SKA77663.1"/>
    </source>
</evidence>
<dbReference type="UniPathway" id="UPA00028">
    <property type="reaction ID" value="UER00005"/>
</dbReference>
<keyword evidence="3 8" id="KW-0436">Ligase</keyword>
<gene>
    <name evidence="8" type="primary">panC</name>
    <name evidence="9" type="ORF">SAMN05443428_10245</name>
</gene>
<dbReference type="InterPro" id="IPR014729">
    <property type="entry name" value="Rossmann-like_a/b/a_fold"/>
</dbReference>
<feature type="binding site" evidence="8">
    <location>
        <position position="61"/>
    </location>
    <ligand>
        <name>beta-alanine</name>
        <dbReference type="ChEBI" id="CHEBI:57966"/>
    </ligand>
</feature>
<dbReference type="NCBIfam" id="TIGR00125">
    <property type="entry name" value="cyt_tran_rel"/>
    <property type="match status" value="1"/>
</dbReference>
<feature type="binding site" evidence="8">
    <location>
        <position position="153"/>
    </location>
    <ligand>
        <name>(R)-pantoate</name>
        <dbReference type="ChEBI" id="CHEBI:15980"/>
    </ligand>
</feature>
<comment type="subcellular location">
    <subcellularLocation>
        <location evidence="8">Cytoplasm</location>
    </subcellularLocation>
</comment>
<comment type="catalytic activity">
    <reaction evidence="7 8">
        <text>(R)-pantoate + beta-alanine + ATP = (R)-pantothenate + AMP + diphosphate + H(+)</text>
        <dbReference type="Rhea" id="RHEA:10912"/>
        <dbReference type="ChEBI" id="CHEBI:15378"/>
        <dbReference type="ChEBI" id="CHEBI:15980"/>
        <dbReference type="ChEBI" id="CHEBI:29032"/>
        <dbReference type="ChEBI" id="CHEBI:30616"/>
        <dbReference type="ChEBI" id="CHEBI:33019"/>
        <dbReference type="ChEBI" id="CHEBI:57966"/>
        <dbReference type="ChEBI" id="CHEBI:456215"/>
        <dbReference type="EC" id="6.3.2.1"/>
    </reaction>
</comment>
<keyword evidence="10" id="KW-1185">Reference proteome</keyword>
<dbReference type="STRING" id="1147123.SAMN05443428_10245"/>
<dbReference type="PANTHER" id="PTHR21299">
    <property type="entry name" value="CYTIDYLATE KINASE/PANTOATE-BETA-ALANINE LIGASE"/>
    <property type="match status" value="1"/>
</dbReference>
<dbReference type="EMBL" id="FUYH01000002">
    <property type="protein sequence ID" value="SKA77663.1"/>
    <property type="molecule type" value="Genomic_DNA"/>
</dbReference>
<evidence type="ECO:0000313" key="10">
    <source>
        <dbReference type="Proteomes" id="UP000190105"/>
    </source>
</evidence>
<evidence type="ECO:0000256" key="5">
    <source>
        <dbReference type="ARBA" id="ARBA00022741"/>
    </source>
</evidence>